<evidence type="ECO:0000313" key="4">
    <source>
        <dbReference type="Proteomes" id="UP000321222"/>
    </source>
</evidence>
<dbReference type="GO" id="GO:0006281">
    <property type="term" value="P:DNA repair"/>
    <property type="evidence" value="ECO:0007669"/>
    <property type="project" value="InterPro"/>
</dbReference>
<keyword evidence="4" id="KW-1185">Reference proteome</keyword>
<dbReference type="Proteomes" id="UP000321222">
    <property type="component" value="Chromosome"/>
</dbReference>
<dbReference type="EMBL" id="CP042831">
    <property type="protein sequence ID" value="QEE51167.1"/>
    <property type="molecule type" value="Genomic_DNA"/>
</dbReference>
<sequence length="81" mass="9351">MIQHSEISNTLLRAKIKAGEISFGGNKKLKIYGRLSCKSGKRMKQENRVFFGSEQEAIKNQFRPCGHCMKTEYKKWKDGLI</sequence>
<dbReference type="Gene3D" id="3.40.10.10">
    <property type="entry name" value="DNA Methylphosphotriester Repair Domain"/>
    <property type="match status" value="1"/>
</dbReference>
<dbReference type="InterPro" id="IPR004026">
    <property type="entry name" value="Ada_DNA_repair_Zn-bd"/>
</dbReference>
<dbReference type="SUPFAM" id="SSF57884">
    <property type="entry name" value="Ada DNA repair protein, N-terminal domain (N-Ada 10)"/>
    <property type="match status" value="1"/>
</dbReference>
<protein>
    <submittedName>
        <fullName evidence="3">Metal-binding protein</fullName>
    </submittedName>
</protein>
<feature type="domain" description="Ada DNA repair metal-binding" evidence="2">
    <location>
        <begin position="23"/>
        <end position="68"/>
    </location>
</feature>
<gene>
    <name evidence="3" type="ORF">FUA48_16810</name>
</gene>
<dbReference type="KEGG" id="fak:FUA48_16810"/>
<evidence type="ECO:0000313" key="3">
    <source>
        <dbReference type="EMBL" id="QEE51167.1"/>
    </source>
</evidence>
<evidence type="ECO:0000256" key="1">
    <source>
        <dbReference type="ARBA" id="ARBA00023159"/>
    </source>
</evidence>
<proteinExistence type="predicted"/>
<organism evidence="3 4">
    <name type="scientific">Flavobacterium alkalisoli</name>
    <dbReference type="NCBI Taxonomy" id="2602769"/>
    <lineage>
        <taxon>Bacteria</taxon>
        <taxon>Pseudomonadati</taxon>
        <taxon>Bacteroidota</taxon>
        <taxon>Flavobacteriia</taxon>
        <taxon>Flavobacteriales</taxon>
        <taxon>Flavobacteriaceae</taxon>
        <taxon>Flavobacterium</taxon>
    </lineage>
</organism>
<dbReference type="OrthoDB" id="894286at2"/>
<dbReference type="Pfam" id="PF02805">
    <property type="entry name" value="Ada_Zn_binding"/>
    <property type="match status" value="1"/>
</dbReference>
<evidence type="ECO:0000259" key="2">
    <source>
        <dbReference type="Pfam" id="PF02805"/>
    </source>
</evidence>
<dbReference type="InterPro" id="IPR035451">
    <property type="entry name" value="Ada-like_dom_sf"/>
</dbReference>
<accession>A0A5B9G258</accession>
<dbReference type="RefSeq" id="WP_147584623.1">
    <property type="nucleotide sequence ID" value="NZ_CP042831.1"/>
</dbReference>
<dbReference type="GO" id="GO:0006355">
    <property type="term" value="P:regulation of DNA-templated transcription"/>
    <property type="evidence" value="ECO:0007669"/>
    <property type="project" value="InterPro"/>
</dbReference>
<dbReference type="GO" id="GO:0008168">
    <property type="term" value="F:methyltransferase activity"/>
    <property type="evidence" value="ECO:0007669"/>
    <property type="project" value="InterPro"/>
</dbReference>
<dbReference type="GO" id="GO:0008270">
    <property type="term" value="F:zinc ion binding"/>
    <property type="evidence" value="ECO:0007669"/>
    <property type="project" value="InterPro"/>
</dbReference>
<name>A0A5B9G258_9FLAO</name>
<keyword evidence="1" id="KW-0010">Activator</keyword>
<dbReference type="GO" id="GO:0003677">
    <property type="term" value="F:DNA binding"/>
    <property type="evidence" value="ECO:0007669"/>
    <property type="project" value="InterPro"/>
</dbReference>
<reference evidence="3 4" key="1">
    <citation type="submission" date="2019-08" db="EMBL/GenBank/DDBJ databases">
        <title>Flavobacterium alkalisoli sp. nov., isolated from rhizosphere soil of Suaeda salsa.</title>
        <authorList>
            <person name="Sun J.-Q."/>
            <person name="Xu L."/>
        </authorList>
    </citation>
    <scope>NUCLEOTIDE SEQUENCE [LARGE SCALE GENOMIC DNA]</scope>
    <source>
        <strain evidence="3 4">XS-5</strain>
    </source>
</reference>
<dbReference type="AlphaFoldDB" id="A0A5B9G258"/>